<dbReference type="GO" id="GO:0005576">
    <property type="term" value="C:extracellular region"/>
    <property type="evidence" value="ECO:0007669"/>
    <property type="project" value="UniProtKB-SubCell"/>
</dbReference>
<proteinExistence type="inferred from homology"/>
<comment type="subcellular location">
    <subcellularLocation>
        <location evidence="1">Secreted</location>
    </subcellularLocation>
</comment>
<evidence type="ECO:0000256" key="2">
    <source>
        <dbReference type="ARBA" id="ARBA00008098"/>
    </source>
</evidence>
<keyword evidence="3" id="KW-0813">Transport</keyword>
<evidence type="ECO:0000256" key="9">
    <source>
        <dbReference type="SAM" id="SignalP"/>
    </source>
</evidence>
<comment type="caution">
    <text evidence="10">The sequence shown here is derived from an EMBL/GenBank/DDBJ whole genome shotgun (WGS) entry which is preliminary data.</text>
</comment>
<reference evidence="10 11" key="1">
    <citation type="submission" date="2024-05" db="EMBL/GenBank/DDBJ databases">
        <title>Culex pipiens pipiens assembly and annotation.</title>
        <authorList>
            <person name="Alout H."/>
            <person name="Durand T."/>
        </authorList>
    </citation>
    <scope>NUCLEOTIDE SEQUENCE [LARGE SCALE GENOMIC DNA]</scope>
    <source>
        <strain evidence="10">HA-2024</strain>
        <tissue evidence="10">Whole body</tissue>
    </source>
</reference>
<sequence>MSAMGDRRRVVLLFVLVALIAFLQGTAALKCRTEDGPSSDEVRKVIRICMKQITTEAENKSSDEYEDYDSSYSDTESDEQDGKNGGKQSEGSHRNDARGKNSDGDRNGGSRSSGRNDDRRMGEGRNRKKSNDRDQDWDYYGHGPGRRSGDGRNQQSGRYKRQYYNDGSQERDRACLMQCFFQEMKMTNSDGFPDKHKVLHVVTKDLRDHELKDFYVDSIQECFHMIGMDNKLKDKCDYSMKFVTCLAERGQANCNDWENEAIMF</sequence>
<evidence type="ECO:0000256" key="1">
    <source>
        <dbReference type="ARBA" id="ARBA00004613"/>
    </source>
</evidence>
<keyword evidence="7" id="KW-1015">Disulfide bond</keyword>
<feature type="compositionally biased region" description="Basic and acidic residues" evidence="8">
    <location>
        <begin position="80"/>
        <end position="136"/>
    </location>
</feature>
<dbReference type="Gene3D" id="1.10.238.20">
    <property type="entry name" value="Pheromone/general odorant binding protein domain"/>
    <property type="match status" value="1"/>
</dbReference>
<evidence type="ECO:0000256" key="3">
    <source>
        <dbReference type="ARBA" id="ARBA00022448"/>
    </source>
</evidence>
<evidence type="ECO:0000313" key="11">
    <source>
        <dbReference type="Proteomes" id="UP001562425"/>
    </source>
</evidence>
<keyword evidence="6" id="KW-0552">Olfaction</keyword>
<accession>A0ABD1D9H2</accession>
<dbReference type="Pfam" id="PF01395">
    <property type="entry name" value="PBP_GOBP"/>
    <property type="match status" value="1"/>
</dbReference>
<dbReference type="AlphaFoldDB" id="A0ABD1D9H2"/>
<evidence type="ECO:0000313" key="10">
    <source>
        <dbReference type="EMBL" id="KAL1396309.1"/>
    </source>
</evidence>
<dbReference type="InterPro" id="IPR052295">
    <property type="entry name" value="Odorant-binding_protein"/>
</dbReference>
<gene>
    <name evidence="10" type="ORF">pipiens_010613</name>
</gene>
<dbReference type="InterPro" id="IPR036728">
    <property type="entry name" value="PBP_GOBP_sf"/>
</dbReference>
<feature type="chain" id="PRO_5044791898" evidence="9">
    <location>
        <begin position="29"/>
        <end position="264"/>
    </location>
</feature>
<keyword evidence="5" id="KW-0716">Sensory transduction</keyword>
<dbReference type="CDD" id="cd23992">
    <property type="entry name" value="PBP_GOBP"/>
    <property type="match status" value="1"/>
</dbReference>
<dbReference type="InterPro" id="IPR006170">
    <property type="entry name" value="PBP/GOBP"/>
</dbReference>
<dbReference type="SUPFAM" id="SSF47565">
    <property type="entry name" value="Insect pheromone/odorant-binding proteins"/>
    <property type="match status" value="1"/>
</dbReference>
<organism evidence="10 11">
    <name type="scientific">Culex pipiens pipiens</name>
    <name type="common">Northern house mosquito</name>
    <dbReference type="NCBI Taxonomy" id="38569"/>
    <lineage>
        <taxon>Eukaryota</taxon>
        <taxon>Metazoa</taxon>
        <taxon>Ecdysozoa</taxon>
        <taxon>Arthropoda</taxon>
        <taxon>Hexapoda</taxon>
        <taxon>Insecta</taxon>
        <taxon>Pterygota</taxon>
        <taxon>Neoptera</taxon>
        <taxon>Endopterygota</taxon>
        <taxon>Diptera</taxon>
        <taxon>Nematocera</taxon>
        <taxon>Culicoidea</taxon>
        <taxon>Culicidae</taxon>
        <taxon>Culicinae</taxon>
        <taxon>Culicini</taxon>
        <taxon>Culex</taxon>
        <taxon>Culex</taxon>
    </lineage>
</organism>
<evidence type="ECO:0000256" key="7">
    <source>
        <dbReference type="ARBA" id="ARBA00023157"/>
    </source>
</evidence>
<feature type="region of interest" description="Disordered" evidence="8">
    <location>
        <begin position="57"/>
        <end position="158"/>
    </location>
</feature>
<name>A0ABD1D9H2_CULPP</name>
<comment type="similarity">
    <text evidence="2">Belongs to the PBP/GOBP family.</text>
</comment>
<protein>
    <submittedName>
        <fullName evidence="10">Uncharacterized protein</fullName>
    </submittedName>
</protein>
<keyword evidence="9" id="KW-0732">Signal</keyword>
<dbReference type="EMBL" id="JBEHCU010006749">
    <property type="protein sequence ID" value="KAL1396309.1"/>
    <property type="molecule type" value="Genomic_DNA"/>
</dbReference>
<dbReference type="PANTHER" id="PTHR21066">
    <property type="entry name" value="ODORANT-BINDING PROTEIN 59A-RELATED"/>
    <property type="match status" value="1"/>
</dbReference>
<keyword evidence="11" id="KW-1185">Reference proteome</keyword>
<evidence type="ECO:0000256" key="8">
    <source>
        <dbReference type="SAM" id="MobiDB-lite"/>
    </source>
</evidence>
<keyword evidence="4" id="KW-0964">Secreted</keyword>
<evidence type="ECO:0000256" key="4">
    <source>
        <dbReference type="ARBA" id="ARBA00022525"/>
    </source>
</evidence>
<feature type="signal peptide" evidence="9">
    <location>
        <begin position="1"/>
        <end position="28"/>
    </location>
</feature>
<dbReference type="Proteomes" id="UP001562425">
    <property type="component" value="Unassembled WGS sequence"/>
</dbReference>
<feature type="compositionally biased region" description="Acidic residues" evidence="8">
    <location>
        <begin position="64"/>
        <end position="79"/>
    </location>
</feature>
<evidence type="ECO:0000256" key="6">
    <source>
        <dbReference type="ARBA" id="ARBA00022725"/>
    </source>
</evidence>
<dbReference type="PANTHER" id="PTHR21066:SF9">
    <property type="entry name" value="ODORANT-BINDING PROTEIN 59A"/>
    <property type="match status" value="1"/>
</dbReference>
<dbReference type="GO" id="GO:0007608">
    <property type="term" value="P:sensory perception of smell"/>
    <property type="evidence" value="ECO:0007669"/>
    <property type="project" value="UniProtKB-KW"/>
</dbReference>
<evidence type="ECO:0000256" key="5">
    <source>
        <dbReference type="ARBA" id="ARBA00022606"/>
    </source>
</evidence>